<dbReference type="GO" id="GO:0004540">
    <property type="term" value="F:RNA nuclease activity"/>
    <property type="evidence" value="ECO:0007669"/>
    <property type="project" value="UniProtKB-ARBA"/>
</dbReference>
<dbReference type="EMBL" id="JANVFU010000011">
    <property type="protein sequence ID" value="KAJ3742086.1"/>
    <property type="molecule type" value="Genomic_DNA"/>
</dbReference>
<dbReference type="Proteomes" id="UP001142393">
    <property type="component" value="Unassembled WGS sequence"/>
</dbReference>
<evidence type="ECO:0000313" key="4">
    <source>
        <dbReference type="Proteomes" id="UP001142393"/>
    </source>
</evidence>
<feature type="compositionally biased region" description="Basic and acidic residues" evidence="1">
    <location>
        <begin position="159"/>
        <end position="180"/>
    </location>
</feature>
<gene>
    <name evidence="3" type="ORF">DFH05DRAFT_1423849</name>
</gene>
<name>A0A9W8NW64_9AGAR</name>
<organism evidence="3 4">
    <name type="scientific">Lentinula detonsa</name>
    <dbReference type="NCBI Taxonomy" id="2804962"/>
    <lineage>
        <taxon>Eukaryota</taxon>
        <taxon>Fungi</taxon>
        <taxon>Dikarya</taxon>
        <taxon>Basidiomycota</taxon>
        <taxon>Agaricomycotina</taxon>
        <taxon>Agaricomycetes</taxon>
        <taxon>Agaricomycetidae</taxon>
        <taxon>Agaricales</taxon>
        <taxon>Marasmiineae</taxon>
        <taxon>Omphalotaceae</taxon>
        <taxon>Lentinula</taxon>
    </lineage>
</organism>
<reference evidence="3 4" key="1">
    <citation type="journal article" date="2023" name="Proc. Natl. Acad. Sci. U.S.A.">
        <title>A global phylogenomic analysis of the shiitake genus Lentinula.</title>
        <authorList>
            <person name="Sierra-Patev S."/>
            <person name="Min B."/>
            <person name="Naranjo-Ortiz M."/>
            <person name="Looney B."/>
            <person name="Konkel Z."/>
            <person name="Slot J.C."/>
            <person name="Sakamoto Y."/>
            <person name="Steenwyk J.L."/>
            <person name="Rokas A."/>
            <person name="Carro J."/>
            <person name="Camarero S."/>
            <person name="Ferreira P."/>
            <person name="Molpeceres G."/>
            <person name="Ruiz-Duenas F.J."/>
            <person name="Serrano A."/>
            <person name="Henrissat B."/>
            <person name="Drula E."/>
            <person name="Hughes K.W."/>
            <person name="Mata J.L."/>
            <person name="Ishikawa N.K."/>
            <person name="Vargas-Isla R."/>
            <person name="Ushijima S."/>
            <person name="Smith C.A."/>
            <person name="Donoghue J."/>
            <person name="Ahrendt S."/>
            <person name="Andreopoulos W."/>
            <person name="He G."/>
            <person name="LaButti K."/>
            <person name="Lipzen A."/>
            <person name="Ng V."/>
            <person name="Riley R."/>
            <person name="Sandor L."/>
            <person name="Barry K."/>
            <person name="Martinez A.T."/>
            <person name="Xiao Y."/>
            <person name="Gibbons J.G."/>
            <person name="Terashima K."/>
            <person name="Grigoriev I.V."/>
            <person name="Hibbett D."/>
        </authorList>
    </citation>
    <scope>NUCLEOTIDE SEQUENCE [LARGE SCALE GENOMIC DNA]</scope>
    <source>
        <strain evidence="3 4">TFB7810</strain>
    </source>
</reference>
<dbReference type="GO" id="GO:0070034">
    <property type="term" value="F:telomerase RNA binding"/>
    <property type="evidence" value="ECO:0007669"/>
    <property type="project" value="TreeGrafter"/>
</dbReference>
<dbReference type="AlphaFoldDB" id="A0A9W8NW64"/>
<feature type="domain" description="PIN" evidence="2">
    <location>
        <begin position="990"/>
        <end position="1135"/>
    </location>
</feature>
<dbReference type="Pfam" id="PF10373">
    <property type="entry name" value="EST1_DNA_bind"/>
    <property type="match status" value="1"/>
</dbReference>
<dbReference type="Gene3D" id="3.40.50.1010">
    <property type="entry name" value="5'-nuclease"/>
    <property type="match status" value="1"/>
</dbReference>
<dbReference type="InterPro" id="IPR011990">
    <property type="entry name" value="TPR-like_helical_dom_sf"/>
</dbReference>
<dbReference type="GO" id="GO:0000184">
    <property type="term" value="P:nuclear-transcribed mRNA catabolic process, nonsense-mediated decay"/>
    <property type="evidence" value="ECO:0007669"/>
    <property type="project" value="TreeGrafter"/>
</dbReference>
<feature type="region of interest" description="Disordered" evidence="1">
    <location>
        <begin position="643"/>
        <end position="681"/>
    </location>
</feature>
<dbReference type="SUPFAM" id="SSF48452">
    <property type="entry name" value="TPR-like"/>
    <property type="match status" value="1"/>
</dbReference>
<comment type="caution">
    <text evidence="3">The sequence shown here is derived from an EMBL/GenBank/DDBJ whole genome shotgun (WGS) entry which is preliminary data.</text>
</comment>
<dbReference type="SMART" id="SM00670">
    <property type="entry name" value="PINc"/>
    <property type="match status" value="1"/>
</dbReference>
<sequence length="1158" mass="130645">MSLQPPDRPSPASKGKQKEEFPQPTDIAEKFIAYTRRNAVATRPKDRSERIPPATALPTDKKLPPLSGSRSPKKLHASPALISKSPDAPADEFSRKLRISSSPSPARTMPSGPRQNQASKLYNPDRDPIPTMRRTAEPDAMSDTDSSHAPRYKRSPSATRERERDAPARQLFDHRKDDPVRFAVLARPQQKQRPVPTSQSSGGYISAASSVSSSFTLSSATDGSSAASAIFDQSRPNARSEDSATHVFSDQLKRLYRNITTLESKIRDEDVDIEDDNRFTNRILRKGKGQIQEDEEAEKQKWTKRIEDHKRLVEYIHNMLEISLSPSVPSSLRDIPRKYNIIMRLWVTGFHKILQSLQRACLESPLAMEFLQGFIIYAYSFYTGLYEEYPLRDFRSNWLEALGDLARYRMTVAAMTAGSNFDGLALTAANVSEAAAHAMDAEKPAIAQTKAVSDVPAARIDDSPSPSVGVAAARALELLPEKVQWRCIAQDWYGIGLTHQPGQGKLHHHLGFLYREVEGEELRAVYHFVKSMVSTHPFSTSRENVLHVWSPEAQARRQVPDARVPELFVLLHGMLFTNIQLDDFKPTFSRFMECLDLEGAEERQWMMMAIINIGSLFEYGKDNGVLKQAGALGSASSAAPSVSRIAKKGVQRDDDKMDVDDDSKPRPNVSPRLSEPDKTSVEPPTAFKLALELTFTMLRFVLLHPTRKPSHFSKSKPNPYLTALLTFISIMLKQQKTREILERSIPWDELAALYAVVPRNTVALAGLSESSGQEERWAMLASNTSPPLPEDWFLRGMEWVGRKIYPQGYWKEAGEHDKVEIGILGEPERVDETDGRIEDDNQSYSDSVDVKERKNRWIRIVRCVVDIAAVVEGFKWVEGTKEWRVEGVLADKVRQWKEEDRVEKESEERRRMRCSWGEDLMDVDEYNAENFSDGSEEDDENDTEEIRALKERRRYLRQLLQSEATPRRLPRSSRKEQSAHSPLPIVAGYTVLVIDTNILLSSLSMFASLVESNCWTVVVPLPVVMELDGLKSNISPALSEAARTALDYITSHIRSHSLSLKIQTSKGNYLSNLNFRTEDVDFTSDRTMDDLILKAAIWHDEHWSNRSALLQAKTPDLSINPVKVVLVSLDRNLRLKARSRQLPAASEKDLALLFATGT</sequence>
<accession>A0A9W8NW64</accession>
<dbReference type="InterPro" id="IPR002716">
    <property type="entry name" value="PIN_dom"/>
</dbReference>
<dbReference type="InterPro" id="IPR045153">
    <property type="entry name" value="Est1/Ebs1-like"/>
</dbReference>
<dbReference type="Pfam" id="PF13638">
    <property type="entry name" value="PIN_4"/>
    <property type="match status" value="1"/>
</dbReference>
<evidence type="ECO:0000313" key="3">
    <source>
        <dbReference type="EMBL" id="KAJ3742086.1"/>
    </source>
</evidence>
<dbReference type="InterPro" id="IPR018834">
    <property type="entry name" value="DNA/RNA-bd_Est1-type"/>
</dbReference>
<dbReference type="GO" id="GO:0042162">
    <property type="term" value="F:telomeric DNA binding"/>
    <property type="evidence" value="ECO:0007669"/>
    <property type="project" value="TreeGrafter"/>
</dbReference>
<proteinExistence type="predicted"/>
<dbReference type="InterPro" id="IPR029060">
    <property type="entry name" value="PIN-like_dom_sf"/>
</dbReference>
<dbReference type="PANTHER" id="PTHR15696">
    <property type="entry name" value="SMG-7 SUPPRESSOR WITH MORPHOLOGICAL EFFECT ON GENITALIA PROTEIN 7"/>
    <property type="match status" value="1"/>
</dbReference>
<evidence type="ECO:0000259" key="2">
    <source>
        <dbReference type="SMART" id="SM00670"/>
    </source>
</evidence>
<dbReference type="CDD" id="cd09880">
    <property type="entry name" value="PIN_Smg5-6-like"/>
    <property type="match status" value="1"/>
</dbReference>
<keyword evidence="4" id="KW-1185">Reference proteome</keyword>
<feature type="region of interest" description="Disordered" evidence="1">
    <location>
        <begin position="1"/>
        <end position="205"/>
    </location>
</feature>
<dbReference type="SUPFAM" id="SSF88723">
    <property type="entry name" value="PIN domain-like"/>
    <property type="match status" value="1"/>
</dbReference>
<evidence type="ECO:0000256" key="1">
    <source>
        <dbReference type="SAM" id="MobiDB-lite"/>
    </source>
</evidence>
<dbReference type="PANTHER" id="PTHR15696:SF0">
    <property type="entry name" value="TELOMERASE-BINDING PROTEIN EST1A"/>
    <property type="match status" value="1"/>
</dbReference>
<dbReference type="Gene3D" id="1.25.40.10">
    <property type="entry name" value="Tetratricopeptide repeat domain"/>
    <property type="match status" value="1"/>
</dbReference>
<protein>
    <recommendedName>
        <fullName evidence="2">PIN domain-containing protein</fullName>
    </recommendedName>
</protein>
<dbReference type="GO" id="GO:0005697">
    <property type="term" value="C:telomerase holoenzyme complex"/>
    <property type="evidence" value="ECO:0007669"/>
    <property type="project" value="TreeGrafter"/>
</dbReference>